<gene>
    <name evidence="1" type="ORF">VV61_12800</name>
</gene>
<evidence type="ECO:0000313" key="1">
    <source>
        <dbReference type="EMBL" id="KKB24243.1"/>
    </source>
</evidence>
<comment type="caution">
    <text evidence="1">The sequence shown here is derived from an EMBL/GenBank/DDBJ whole genome shotgun (WGS) entry which is preliminary data.</text>
</comment>
<dbReference type="GO" id="GO:0005524">
    <property type="term" value="F:ATP binding"/>
    <property type="evidence" value="ECO:0007669"/>
    <property type="project" value="InterPro"/>
</dbReference>
<dbReference type="EMBL" id="LAIU01000016">
    <property type="protein sequence ID" value="KKB24243.1"/>
    <property type="molecule type" value="Genomic_DNA"/>
</dbReference>
<sequence>MNPFSKIAKQAKFRNKVTKQEMGLHCEKCGRDYDYYEFDNGQVIKDGCDCKMIALAKESTENFKKKQQRIKTNAIFKKSIINDDLADADFNNYDPTSQQLAKAKTLLERYANNFTLDNKQSILLFGTYGTGKSHLSMATIKRVREKGYSVLYMNVPQLITTYKDTYNKQSQLTERDLDKAIADVDLLVLDDYGTSLSNFGVQKMFEVMESRTGKHNIITTNNSSKELIQNKDLAKIFSRMMKNTTTINMNGEDFRMRGLNF</sequence>
<dbReference type="InterPro" id="IPR003593">
    <property type="entry name" value="AAA+_ATPase"/>
</dbReference>
<dbReference type="CDD" id="cd00009">
    <property type="entry name" value="AAA"/>
    <property type="match status" value="1"/>
</dbReference>
<proteinExistence type="predicted"/>
<dbReference type="Pfam" id="PF01695">
    <property type="entry name" value="IstB_IS21"/>
    <property type="match status" value="1"/>
</dbReference>
<protein>
    <submittedName>
        <fullName evidence="1">DNA replication protein DnaC</fullName>
    </submittedName>
</protein>
<dbReference type="RefSeq" id="WP_046100671.1">
    <property type="nucleotide sequence ID" value="NZ_BKAP01000040.1"/>
</dbReference>
<accession>A0A380F8W2</accession>
<organism evidence="1 2">
    <name type="scientific">Staphylococcus carnosus</name>
    <dbReference type="NCBI Taxonomy" id="1281"/>
    <lineage>
        <taxon>Bacteria</taxon>
        <taxon>Bacillati</taxon>
        <taxon>Bacillota</taxon>
        <taxon>Bacilli</taxon>
        <taxon>Bacillales</taxon>
        <taxon>Staphylococcaceae</taxon>
        <taxon>Staphylococcus</taxon>
    </lineage>
</organism>
<dbReference type="PANTHER" id="PTHR30050:SF4">
    <property type="entry name" value="ATP-BINDING PROTEIN RV3427C IN INSERTION SEQUENCE-RELATED"/>
    <property type="match status" value="1"/>
</dbReference>
<dbReference type="InterPro" id="IPR002611">
    <property type="entry name" value="IstB_ATP-bd"/>
</dbReference>
<evidence type="ECO:0000313" key="2">
    <source>
        <dbReference type="Proteomes" id="UP000033530"/>
    </source>
</evidence>
<dbReference type="GO" id="GO:0006260">
    <property type="term" value="P:DNA replication"/>
    <property type="evidence" value="ECO:0007669"/>
    <property type="project" value="TreeGrafter"/>
</dbReference>
<dbReference type="Gene3D" id="3.40.50.300">
    <property type="entry name" value="P-loop containing nucleotide triphosphate hydrolases"/>
    <property type="match status" value="1"/>
</dbReference>
<dbReference type="AlphaFoldDB" id="A0A380F8W2"/>
<dbReference type="SUPFAM" id="SSF52540">
    <property type="entry name" value="P-loop containing nucleoside triphosphate hydrolases"/>
    <property type="match status" value="1"/>
</dbReference>
<dbReference type="Proteomes" id="UP000033530">
    <property type="component" value="Unassembled WGS sequence"/>
</dbReference>
<name>A0A380F8W2_STACA</name>
<dbReference type="PANTHER" id="PTHR30050">
    <property type="entry name" value="CHROMOSOMAL REPLICATION INITIATOR PROTEIN DNAA"/>
    <property type="match status" value="1"/>
</dbReference>
<reference evidence="1 2" key="1">
    <citation type="submission" date="2015-03" db="EMBL/GenBank/DDBJ databases">
        <title>Draft Genome Sequence of S. carnosus subsp. utilis LTH 7013, Isolated from South Tirolean Ham.</title>
        <authorList>
            <person name="Mueller A."/>
            <person name="Huptas C."/>
            <person name="Wenning M."/>
            <person name="Weiss A."/>
            <person name="Schmidt H."/>
        </authorList>
    </citation>
    <scope>NUCLEOTIDE SEQUENCE [LARGE SCALE GENOMIC DNA]</scope>
    <source>
        <strain evidence="1 2">LTH7013</strain>
    </source>
</reference>
<dbReference type="InterPro" id="IPR027417">
    <property type="entry name" value="P-loop_NTPase"/>
</dbReference>
<dbReference type="SMART" id="SM00382">
    <property type="entry name" value="AAA"/>
    <property type="match status" value="1"/>
</dbReference>